<organism evidence="1">
    <name type="scientific">freshwater metagenome</name>
    <dbReference type="NCBI Taxonomy" id="449393"/>
    <lineage>
        <taxon>unclassified sequences</taxon>
        <taxon>metagenomes</taxon>
        <taxon>ecological metagenomes</taxon>
    </lineage>
</organism>
<dbReference type="NCBIfam" id="NF047399">
    <property type="entry name" value="BrnA_antitoxin_add"/>
    <property type="match status" value="1"/>
</dbReference>
<gene>
    <name evidence="1" type="ORF">UFOPK3773_01867</name>
</gene>
<dbReference type="AlphaFoldDB" id="A0A6J7KTA6"/>
<accession>A0A6J7KTA6</accession>
<proteinExistence type="predicted"/>
<reference evidence="1" key="1">
    <citation type="submission" date="2020-05" db="EMBL/GenBank/DDBJ databases">
        <authorList>
            <person name="Chiriac C."/>
            <person name="Salcher M."/>
            <person name="Ghai R."/>
            <person name="Kavagutti S V."/>
        </authorList>
    </citation>
    <scope>NUCLEOTIDE SEQUENCE</scope>
</reference>
<protein>
    <submittedName>
        <fullName evidence="1">Unannotated protein</fullName>
    </submittedName>
</protein>
<name>A0A6J7KTA6_9ZZZZ</name>
<dbReference type="EMBL" id="CAFBNF010000260">
    <property type="protein sequence ID" value="CAB4958937.1"/>
    <property type="molecule type" value="Genomic_DNA"/>
</dbReference>
<evidence type="ECO:0000313" key="1">
    <source>
        <dbReference type="EMBL" id="CAB4958937.1"/>
    </source>
</evidence>
<sequence length="76" mass="8705">MKAEDLDQIFDEGNADVLQHFDLDSAIRPARPVQRVNVDFPTWMVLALDAEAKRLGITRQSVIKTWIAERLDRAAR</sequence>